<feature type="domain" description="DUF4283" evidence="2">
    <location>
        <begin position="30"/>
        <end position="113"/>
    </location>
</feature>
<organism evidence="3 4">
    <name type="scientific">Microthlaspi erraticum</name>
    <dbReference type="NCBI Taxonomy" id="1685480"/>
    <lineage>
        <taxon>Eukaryota</taxon>
        <taxon>Viridiplantae</taxon>
        <taxon>Streptophyta</taxon>
        <taxon>Embryophyta</taxon>
        <taxon>Tracheophyta</taxon>
        <taxon>Spermatophyta</taxon>
        <taxon>Magnoliopsida</taxon>
        <taxon>eudicotyledons</taxon>
        <taxon>Gunneridae</taxon>
        <taxon>Pentapetalae</taxon>
        <taxon>rosids</taxon>
        <taxon>malvids</taxon>
        <taxon>Brassicales</taxon>
        <taxon>Brassicaceae</taxon>
        <taxon>Coluteocarpeae</taxon>
        <taxon>Microthlaspi</taxon>
    </lineage>
</organism>
<dbReference type="InterPro" id="IPR025558">
    <property type="entry name" value="DUF4283"/>
</dbReference>
<accession>A0A6D2K216</accession>
<dbReference type="OrthoDB" id="1082339at2759"/>
<dbReference type="Pfam" id="PF14111">
    <property type="entry name" value="DUF4283"/>
    <property type="match status" value="1"/>
</dbReference>
<evidence type="ECO:0000313" key="3">
    <source>
        <dbReference type="EMBL" id="CAA7045678.1"/>
    </source>
</evidence>
<proteinExistence type="predicted"/>
<feature type="compositionally biased region" description="Basic and acidic residues" evidence="1">
    <location>
        <begin position="275"/>
        <end position="292"/>
    </location>
</feature>
<name>A0A6D2K216_9BRAS</name>
<comment type="caution">
    <text evidence="3">The sequence shown here is derived from an EMBL/GenBank/DDBJ whole genome shotgun (WGS) entry which is preliminary data.</text>
</comment>
<reference evidence="3" key="1">
    <citation type="submission" date="2020-01" db="EMBL/GenBank/DDBJ databases">
        <authorList>
            <person name="Mishra B."/>
        </authorList>
    </citation>
    <scope>NUCLEOTIDE SEQUENCE [LARGE SCALE GENOMIC DNA]</scope>
</reference>
<sequence length="315" mass="35452">MALNNRRYLALGLADPQIAVPATAYAEAVETNHLSIVGRLLRPKNQDLYSVIQTLPHKWNVRGSQLRGRIIGGGKFQFLFDTERDLEMALWSGPYTYNGWIVVLQRWEDEPGPEFLRSVPMWVRIRGIPIRYLCKGTVREIASSMGEVMDIELDDKIIDLRYVRVRVNVSVDSRLCFKKVVRFESGEVKIVSLRYEDVAWGRAKFKFCRNCGDMKHLARSCKLPWIDVPDPYERSLSPPPPDAAGSDAFAENNGQSGTSDAVLDGVEMVGTSAEGSKRKFEASREEGDDIQRKRIRGSSDGTEDLGVNLGVVQEE</sequence>
<dbReference type="EMBL" id="CACVBM020001329">
    <property type="protein sequence ID" value="CAA7045678.1"/>
    <property type="molecule type" value="Genomic_DNA"/>
</dbReference>
<evidence type="ECO:0000259" key="2">
    <source>
        <dbReference type="Pfam" id="PF14111"/>
    </source>
</evidence>
<dbReference type="PANTHER" id="PTHR31286:SF170">
    <property type="entry name" value="(RAPE) HYPOTHETICAL PROTEIN"/>
    <property type="match status" value="1"/>
</dbReference>
<gene>
    <name evidence="3" type="ORF">MERR_LOCUS32913</name>
</gene>
<evidence type="ECO:0000313" key="4">
    <source>
        <dbReference type="Proteomes" id="UP000467841"/>
    </source>
</evidence>
<keyword evidence="4" id="KW-1185">Reference proteome</keyword>
<dbReference type="Proteomes" id="UP000467841">
    <property type="component" value="Unassembled WGS sequence"/>
</dbReference>
<feature type="region of interest" description="Disordered" evidence="1">
    <location>
        <begin position="232"/>
        <end position="315"/>
    </location>
</feature>
<dbReference type="AlphaFoldDB" id="A0A6D2K216"/>
<protein>
    <recommendedName>
        <fullName evidence="2">DUF4283 domain-containing protein</fullName>
    </recommendedName>
</protein>
<dbReference type="PANTHER" id="PTHR31286">
    <property type="entry name" value="GLYCINE-RICH CELL WALL STRUCTURAL PROTEIN 1.8-LIKE"/>
    <property type="match status" value="1"/>
</dbReference>
<dbReference type="InterPro" id="IPR040256">
    <property type="entry name" value="At4g02000-like"/>
</dbReference>
<evidence type="ECO:0000256" key="1">
    <source>
        <dbReference type="SAM" id="MobiDB-lite"/>
    </source>
</evidence>